<gene>
    <name evidence="1" type="ORF">ACFPZ4_33840</name>
</gene>
<sequence length="77" mass="8523">MISSDRAVDFRASVTMLQLGQIMVAAPQFDGMEPTRTTRLTRRSDPELWMLTLVSAGVMQLEQGRNRAQSAIGDLVV</sequence>
<name>A0ABW1HY75_9ACTN</name>
<proteinExistence type="predicted"/>
<dbReference type="RefSeq" id="WP_377539398.1">
    <property type="nucleotide sequence ID" value="NZ_JBHSQQ010000707.1"/>
</dbReference>
<organism evidence="1 2">
    <name type="scientific">Micromonospora harpali</name>
    <dbReference type="NCBI Taxonomy" id="1490225"/>
    <lineage>
        <taxon>Bacteria</taxon>
        <taxon>Bacillati</taxon>
        <taxon>Actinomycetota</taxon>
        <taxon>Actinomycetes</taxon>
        <taxon>Micromonosporales</taxon>
        <taxon>Micromonosporaceae</taxon>
        <taxon>Micromonospora</taxon>
    </lineage>
</organism>
<evidence type="ECO:0000313" key="1">
    <source>
        <dbReference type="EMBL" id="MFC5946392.1"/>
    </source>
</evidence>
<protein>
    <submittedName>
        <fullName evidence="1">Uncharacterized protein</fullName>
    </submittedName>
</protein>
<dbReference type="EMBL" id="JBHSQQ010000707">
    <property type="protein sequence ID" value="MFC5946392.1"/>
    <property type="molecule type" value="Genomic_DNA"/>
</dbReference>
<keyword evidence="2" id="KW-1185">Reference proteome</keyword>
<accession>A0ABW1HY75</accession>
<feature type="non-terminal residue" evidence="1">
    <location>
        <position position="77"/>
    </location>
</feature>
<comment type="caution">
    <text evidence="1">The sequence shown here is derived from an EMBL/GenBank/DDBJ whole genome shotgun (WGS) entry which is preliminary data.</text>
</comment>
<evidence type="ECO:0000313" key="2">
    <source>
        <dbReference type="Proteomes" id="UP001596207"/>
    </source>
</evidence>
<dbReference type="Proteomes" id="UP001596207">
    <property type="component" value="Unassembled WGS sequence"/>
</dbReference>
<reference evidence="2" key="1">
    <citation type="journal article" date="2019" name="Int. J. Syst. Evol. Microbiol.">
        <title>The Global Catalogue of Microorganisms (GCM) 10K type strain sequencing project: providing services to taxonomists for standard genome sequencing and annotation.</title>
        <authorList>
            <consortium name="The Broad Institute Genomics Platform"/>
            <consortium name="The Broad Institute Genome Sequencing Center for Infectious Disease"/>
            <person name="Wu L."/>
            <person name="Ma J."/>
        </authorList>
    </citation>
    <scope>NUCLEOTIDE SEQUENCE [LARGE SCALE GENOMIC DNA]</scope>
    <source>
        <strain evidence="2">CGMCC 4.7173</strain>
    </source>
</reference>